<feature type="compositionally biased region" description="Basic residues" evidence="2">
    <location>
        <begin position="14"/>
        <end position="23"/>
    </location>
</feature>
<dbReference type="InterPro" id="IPR027790">
    <property type="entry name" value="AdoMet_synthase_2_family"/>
</dbReference>
<protein>
    <submittedName>
        <fullName evidence="3">Methionine adenosyltransferase</fullName>
        <ecNumber evidence="3">2.5.1.6</ecNumber>
    </submittedName>
</protein>
<dbReference type="NCBIfam" id="NF003363">
    <property type="entry name" value="PRK04439.1-2"/>
    <property type="match status" value="1"/>
</dbReference>
<dbReference type="Gene3D" id="3.30.300.280">
    <property type="entry name" value="S-adenosylmethionine synthetase, C-terminal domain"/>
    <property type="match status" value="1"/>
</dbReference>
<evidence type="ECO:0000256" key="1">
    <source>
        <dbReference type="ARBA" id="ARBA00006892"/>
    </source>
</evidence>
<dbReference type="HOGENOM" id="CLU_057642_0_0_10"/>
<proteinExistence type="inferred from homology"/>
<dbReference type="PANTHER" id="PTHR36697">
    <property type="entry name" value="S-ADENOSYLMETHIONINE SYNTHASE"/>
    <property type="match status" value="1"/>
</dbReference>
<dbReference type="InterPro" id="IPR042543">
    <property type="entry name" value="AdoMet_synthase_2"/>
</dbReference>
<keyword evidence="4" id="KW-1185">Reference proteome</keyword>
<dbReference type="InterPro" id="IPR042544">
    <property type="entry name" value="AdoMet_synthase_3"/>
</dbReference>
<dbReference type="EMBL" id="CP001108">
    <property type="protein sequence ID" value="ACF45736.1"/>
    <property type="molecule type" value="Genomic_DNA"/>
</dbReference>
<evidence type="ECO:0000313" key="4">
    <source>
        <dbReference type="Proteomes" id="UP000002725"/>
    </source>
</evidence>
<dbReference type="GO" id="GO:0004478">
    <property type="term" value="F:methionine adenosyltransferase activity"/>
    <property type="evidence" value="ECO:0007669"/>
    <property type="project" value="UniProtKB-EC"/>
</dbReference>
<organism evidence="3 4">
    <name type="scientific">Prosthecochloris aestuarii (strain DSM 271 / SK 413)</name>
    <dbReference type="NCBI Taxonomy" id="290512"/>
    <lineage>
        <taxon>Bacteria</taxon>
        <taxon>Pseudomonadati</taxon>
        <taxon>Chlorobiota</taxon>
        <taxon>Chlorobiia</taxon>
        <taxon>Chlorobiales</taxon>
        <taxon>Chlorobiaceae</taxon>
        <taxon>Prosthecochloris</taxon>
    </lineage>
</organism>
<dbReference type="PANTHER" id="PTHR36697:SF1">
    <property type="entry name" value="S-ADENOSYLMETHIONINE SYNTHASE"/>
    <property type="match status" value="1"/>
</dbReference>
<comment type="similarity">
    <text evidence="1">Belongs to the AdoMet synthetase 2 family.</text>
</comment>
<gene>
    <name evidence="3" type="ordered locus">Paes_0689</name>
</gene>
<sequence length="460" mass="51385">MNIRFSPPLFPKSSGKHLIRKKPLLKDNRPDLKPKPPGTDRKKNKQLHKHLSVPRVMNKQRNIIVEQDTSLPVEQQKIELVERKGIAHPDTMCDSIMEAVCIALCKEYTDRFGHILHHNIDKGMLVAGKSLPSPGGGKIIEPMKIIFGDRATYTHKGTVIPVGEIAENTAKKWLRKHMRFIDPDVNIIYQNEIKPGSPELTDAFARPIIGANDTSVGVGYAPMTETENIILATEHYLNSPIFKYAYPETGKDVKVMGLRHGKDLTLTVSMAFVDRYIHNQQSYFERKEIIKDNLVQFINYKKKTLENITVQLNMLDDPSRGNKGMYLTVLGSSGESADSGQVGRGNRVNGLISFNRPQTLEAAAGKNPVNHVGKIYNILSNQIARRIHKETKGIQGVTVYLCSQIGKPLDEPLTATAKLILEPGVVLPDVEKEVSSIIHVELAYIQVFMTELALGKHPVC</sequence>
<keyword evidence="3" id="KW-0808">Transferase</keyword>
<dbReference type="AlphaFoldDB" id="B4S6I1"/>
<reference evidence="3" key="1">
    <citation type="submission" date="2008-06" db="EMBL/GenBank/DDBJ databases">
        <title>Complete sequence of chromosome of Prosthecochloris aestuarii DSM 271.</title>
        <authorList>
            <consortium name="US DOE Joint Genome Institute"/>
            <person name="Lucas S."/>
            <person name="Copeland A."/>
            <person name="Lapidus A."/>
            <person name="Glavina del Rio T."/>
            <person name="Dalin E."/>
            <person name="Tice H."/>
            <person name="Bruce D."/>
            <person name="Goodwin L."/>
            <person name="Pitluck S."/>
            <person name="Schmutz J."/>
            <person name="Larimer F."/>
            <person name="Land M."/>
            <person name="Hauser L."/>
            <person name="Kyrpides N."/>
            <person name="Anderson I."/>
            <person name="Liu Z."/>
            <person name="Li T."/>
            <person name="Zhao F."/>
            <person name="Overmann J."/>
            <person name="Bryant D.A."/>
            <person name="Richardson P."/>
        </authorList>
    </citation>
    <scope>NUCLEOTIDE SEQUENCE [LARGE SCALE GENOMIC DNA]</scope>
    <source>
        <strain evidence="3">DSM 271</strain>
    </source>
</reference>
<dbReference type="STRING" id="290512.Paes_0689"/>
<dbReference type="Gene3D" id="3.30.300.10">
    <property type="match status" value="1"/>
</dbReference>
<evidence type="ECO:0000256" key="2">
    <source>
        <dbReference type="SAM" id="MobiDB-lite"/>
    </source>
</evidence>
<dbReference type="EC" id="2.5.1.6" evidence="3"/>
<dbReference type="KEGG" id="paa:Paes_0689"/>
<dbReference type="Gene3D" id="3.30.300.340">
    <property type="entry name" value="S-adenosylmethionine synthetase, N-terminal domain"/>
    <property type="match status" value="1"/>
</dbReference>
<name>B4S6I1_PROA2</name>
<evidence type="ECO:0000313" key="3">
    <source>
        <dbReference type="EMBL" id="ACF45736.1"/>
    </source>
</evidence>
<feature type="region of interest" description="Disordered" evidence="2">
    <location>
        <begin position="1"/>
        <end position="48"/>
    </location>
</feature>
<feature type="compositionally biased region" description="Basic and acidic residues" evidence="2">
    <location>
        <begin position="24"/>
        <end position="41"/>
    </location>
</feature>
<dbReference type="Proteomes" id="UP000002725">
    <property type="component" value="Chromosome"/>
</dbReference>
<dbReference type="Pfam" id="PF01941">
    <property type="entry name" value="AdoMet_Synthase"/>
    <property type="match status" value="1"/>
</dbReference>
<accession>B4S6I1</accession>
<dbReference type="eggNOG" id="COG1812">
    <property type="taxonomic scope" value="Bacteria"/>
</dbReference>